<dbReference type="Pfam" id="PF00931">
    <property type="entry name" value="NB-ARC"/>
    <property type="match status" value="1"/>
</dbReference>
<dbReference type="GO" id="GO:0043531">
    <property type="term" value="F:ADP binding"/>
    <property type="evidence" value="ECO:0007669"/>
    <property type="project" value="InterPro"/>
</dbReference>
<sequence length="116" mass="13609">RTKVLIVLDDVNDLDNIDDLLGALDNFGSDNIIIVTIRDEQVLKANRAYEIYHLREFTSDEALELFNLNAFNQSVHQWQYDKLSKMFFYYAKGLPLILKALLIDYTERMRKYGKVS</sequence>
<dbReference type="PANTHER" id="PTHR11017">
    <property type="entry name" value="LEUCINE-RICH REPEAT-CONTAINING PROTEIN"/>
    <property type="match status" value="1"/>
</dbReference>
<dbReference type="Gene3D" id="3.40.50.300">
    <property type="entry name" value="P-loop containing nucleotide triphosphate hydrolases"/>
    <property type="match status" value="1"/>
</dbReference>
<dbReference type="Proteomes" id="UP001374535">
    <property type="component" value="Chromosome 6"/>
</dbReference>
<protein>
    <recommendedName>
        <fullName evidence="1">NB-ARC domain-containing protein</fullName>
    </recommendedName>
</protein>
<evidence type="ECO:0000259" key="1">
    <source>
        <dbReference type="Pfam" id="PF00931"/>
    </source>
</evidence>
<dbReference type="PANTHER" id="PTHR11017:SF263">
    <property type="entry name" value="ADP-RIBOSYL CYCLASE_CYCLIC ADP-RIBOSE HYDROLASE"/>
    <property type="match status" value="1"/>
</dbReference>
<dbReference type="GO" id="GO:0006952">
    <property type="term" value="P:defense response"/>
    <property type="evidence" value="ECO:0007669"/>
    <property type="project" value="InterPro"/>
</dbReference>
<evidence type="ECO:0000313" key="3">
    <source>
        <dbReference type="Proteomes" id="UP001374535"/>
    </source>
</evidence>
<organism evidence="2 3">
    <name type="scientific">Vigna mungo</name>
    <name type="common">Black gram</name>
    <name type="synonym">Phaseolus mungo</name>
    <dbReference type="NCBI Taxonomy" id="3915"/>
    <lineage>
        <taxon>Eukaryota</taxon>
        <taxon>Viridiplantae</taxon>
        <taxon>Streptophyta</taxon>
        <taxon>Embryophyta</taxon>
        <taxon>Tracheophyta</taxon>
        <taxon>Spermatophyta</taxon>
        <taxon>Magnoliopsida</taxon>
        <taxon>eudicotyledons</taxon>
        <taxon>Gunneridae</taxon>
        <taxon>Pentapetalae</taxon>
        <taxon>rosids</taxon>
        <taxon>fabids</taxon>
        <taxon>Fabales</taxon>
        <taxon>Fabaceae</taxon>
        <taxon>Papilionoideae</taxon>
        <taxon>50 kb inversion clade</taxon>
        <taxon>NPAAA clade</taxon>
        <taxon>indigoferoid/millettioid clade</taxon>
        <taxon>Phaseoleae</taxon>
        <taxon>Vigna</taxon>
    </lineage>
</organism>
<feature type="domain" description="NB-ARC" evidence="1">
    <location>
        <begin position="3"/>
        <end position="74"/>
    </location>
</feature>
<dbReference type="SUPFAM" id="SSF52540">
    <property type="entry name" value="P-loop containing nucleoside triphosphate hydrolases"/>
    <property type="match status" value="1"/>
</dbReference>
<accession>A0AAQ3NDV8</accession>
<gene>
    <name evidence="2" type="ORF">V8G54_021685</name>
</gene>
<feature type="non-terminal residue" evidence="2">
    <location>
        <position position="1"/>
    </location>
</feature>
<dbReference type="InterPro" id="IPR027417">
    <property type="entry name" value="P-loop_NTPase"/>
</dbReference>
<proteinExistence type="predicted"/>
<dbReference type="EMBL" id="CP144695">
    <property type="protein sequence ID" value="WVZ08339.1"/>
    <property type="molecule type" value="Genomic_DNA"/>
</dbReference>
<dbReference type="AlphaFoldDB" id="A0AAQ3NDV8"/>
<keyword evidence="3" id="KW-1185">Reference proteome</keyword>
<evidence type="ECO:0000313" key="2">
    <source>
        <dbReference type="EMBL" id="WVZ08339.1"/>
    </source>
</evidence>
<reference evidence="2 3" key="1">
    <citation type="journal article" date="2023" name="Life. Sci Alliance">
        <title>Evolutionary insights into 3D genome organization and epigenetic landscape of Vigna mungo.</title>
        <authorList>
            <person name="Junaid A."/>
            <person name="Singh B."/>
            <person name="Bhatia S."/>
        </authorList>
    </citation>
    <scope>NUCLEOTIDE SEQUENCE [LARGE SCALE GENOMIC DNA]</scope>
    <source>
        <strain evidence="2">Urdbean</strain>
    </source>
</reference>
<dbReference type="InterPro" id="IPR002182">
    <property type="entry name" value="NB-ARC"/>
</dbReference>
<name>A0AAQ3NDV8_VIGMU</name>
<dbReference type="InterPro" id="IPR044974">
    <property type="entry name" value="Disease_R_plants"/>
</dbReference>